<proteinExistence type="predicted"/>
<dbReference type="Gene3D" id="2.130.10.10">
    <property type="entry name" value="YVTN repeat-like/Quinoprotein amine dehydrogenase"/>
    <property type="match status" value="1"/>
</dbReference>
<dbReference type="Proteomes" id="UP000644507">
    <property type="component" value="Unassembled WGS sequence"/>
</dbReference>
<protein>
    <recommendedName>
        <fullName evidence="3">Photosynthesis system II assembly factor Ycf48/Hcf136-like domain-containing protein</fullName>
    </recommendedName>
</protein>
<dbReference type="InterPro" id="IPR015943">
    <property type="entry name" value="WD40/YVTN_repeat-like_dom_sf"/>
</dbReference>
<evidence type="ECO:0000313" key="2">
    <source>
        <dbReference type="Proteomes" id="UP000644507"/>
    </source>
</evidence>
<gene>
    <name evidence="1" type="ORF">GCM10007100_03260</name>
</gene>
<comment type="caution">
    <text evidence="1">The sequence shown here is derived from an EMBL/GenBank/DDBJ whole genome shotgun (WGS) entry which is preliminary data.</text>
</comment>
<dbReference type="SUPFAM" id="SSF50939">
    <property type="entry name" value="Sialidases"/>
    <property type="match status" value="2"/>
</dbReference>
<sequence>MSYRQTLLLVSFLLPPLSAQQVDTYPNIRSVGSPEGVFFDGTGFQIIGSKMGLASSDGFRWESGPTLPSSARHVAQGGGVTVAISTNRINYSTDGVTWNSASHGASATFEEIAYGNGVFAISLDDGSFLTSPDGSTWVARTGLPLQGSVVIRDFQFIHGSFYVTGFGPFLYRSTDGITWTEVDSPITSTNSFALTAVGNQVGVFALDEGYLFDPASPDDGDFYEYGAFTGIQFWYEAAAGNDLIVLAGYDGRYALSQDFGQTFTLSLLDTPEDLESVAFANGAFLLVDKDGRAFRSVDGVNWTQVMEKAPGTNYLSLPIIHDGEQFITKGEEGIALSPEGGSWTNSSQVGSATTISGIAYANDYYVVLGSEGSIATGTDPLNLVERRSSASVNPRLSAAAYGGGRWVAVGALGSAWYSSNGQSWLQSGMPNSETYEHVAYGNGIFLACGDDLTKAATSTNGINWTAVTTNQTARIERLQFLGGHFVSVRSGYLYTSLDGITWDRSEYLSERPEVIAYDELLGQFILGHDNGYLISDSLDGPWERRTLPEGYDFNAISAKDGLILLRTSGQVIATFSHVPFDISLSKSSATRGELSWNLVPGGEREVWSSNSLEGQWELLNTSPIVEGVERESMTIDYENFGAQQFFQIRIK</sequence>
<reference evidence="1" key="2">
    <citation type="submission" date="2020-09" db="EMBL/GenBank/DDBJ databases">
        <authorList>
            <person name="Sun Q."/>
            <person name="Kim S."/>
        </authorList>
    </citation>
    <scope>NUCLEOTIDE SEQUENCE</scope>
    <source>
        <strain evidence="1">KCTC 12988</strain>
    </source>
</reference>
<dbReference type="RefSeq" id="WP_189566732.1">
    <property type="nucleotide sequence ID" value="NZ_BMXI01000001.1"/>
</dbReference>
<evidence type="ECO:0000313" key="1">
    <source>
        <dbReference type="EMBL" id="GHC41764.1"/>
    </source>
</evidence>
<organism evidence="1 2">
    <name type="scientific">Roseibacillus persicicus</name>
    <dbReference type="NCBI Taxonomy" id="454148"/>
    <lineage>
        <taxon>Bacteria</taxon>
        <taxon>Pseudomonadati</taxon>
        <taxon>Verrucomicrobiota</taxon>
        <taxon>Verrucomicrobiia</taxon>
        <taxon>Verrucomicrobiales</taxon>
        <taxon>Verrucomicrobiaceae</taxon>
        <taxon>Roseibacillus</taxon>
    </lineage>
</organism>
<dbReference type="EMBL" id="BMXI01000001">
    <property type="protein sequence ID" value="GHC41764.1"/>
    <property type="molecule type" value="Genomic_DNA"/>
</dbReference>
<evidence type="ECO:0008006" key="3">
    <source>
        <dbReference type="Google" id="ProtNLM"/>
    </source>
</evidence>
<keyword evidence="2" id="KW-1185">Reference proteome</keyword>
<dbReference type="InterPro" id="IPR036278">
    <property type="entry name" value="Sialidase_sf"/>
</dbReference>
<name>A0A918TCT7_9BACT</name>
<accession>A0A918TCT7</accession>
<dbReference type="AlphaFoldDB" id="A0A918TCT7"/>
<reference evidence="1" key="1">
    <citation type="journal article" date="2014" name="Int. J. Syst. Evol. Microbiol.">
        <title>Complete genome sequence of Corynebacterium casei LMG S-19264T (=DSM 44701T), isolated from a smear-ripened cheese.</title>
        <authorList>
            <consortium name="US DOE Joint Genome Institute (JGI-PGF)"/>
            <person name="Walter F."/>
            <person name="Albersmeier A."/>
            <person name="Kalinowski J."/>
            <person name="Ruckert C."/>
        </authorList>
    </citation>
    <scope>NUCLEOTIDE SEQUENCE</scope>
    <source>
        <strain evidence="1">KCTC 12988</strain>
    </source>
</reference>